<evidence type="ECO:0000313" key="4">
    <source>
        <dbReference type="EMBL" id="SER50163.1"/>
    </source>
</evidence>
<evidence type="ECO:0000256" key="1">
    <source>
        <dbReference type="ARBA" id="ARBA00022723"/>
    </source>
</evidence>
<evidence type="ECO:0000256" key="3">
    <source>
        <dbReference type="SAM" id="Phobius"/>
    </source>
</evidence>
<dbReference type="PANTHER" id="PTHR42970">
    <property type="entry name" value="PECTATE LYASE C-RELATED"/>
    <property type="match status" value="1"/>
</dbReference>
<dbReference type="InterPro" id="IPR052063">
    <property type="entry name" value="Polysaccharide_Lyase_1"/>
</dbReference>
<dbReference type="SUPFAM" id="SSF51126">
    <property type="entry name" value="Pectin lyase-like"/>
    <property type="match status" value="1"/>
</dbReference>
<evidence type="ECO:0000256" key="2">
    <source>
        <dbReference type="ARBA" id="ARBA00023180"/>
    </source>
</evidence>
<keyword evidence="3" id="KW-0472">Membrane</keyword>
<dbReference type="InterPro" id="IPR011050">
    <property type="entry name" value="Pectin_lyase_fold/virulence"/>
</dbReference>
<accession>A0A1H9PRG5</accession>
<dbReference type="OrthoDB" id="8737820at2"/>
<keyword evidence="3" id="KW-0812">Transmembrane</keyword>
<dbReference type="Gene3D" id="2.160.20.10">
    <property type="entry name" value="Single-stranded right-handed beta-helix, Pectin lyase-like"/>
    <property type="match status" value="1"/>
</dbReference>
<keyword evidence="4" id="KW-0456">Lyase</keyword>
<evidence type="ECO:0000313" key="5">
    <source>
        <dbReference type="Proteomes" id="UP000199572"/>
    </source>
</evidence>
<gene>
    <name evidence="4" type="ORF">SAMN04488023_11056</name>
</gene>
<dbReference type="InterPro" id="IPR012334">
    <property type="entry name" value="Pectin_lyas_fold"/>
</dbReference>
<protein>
    <submittedName>
        <fullName evidence="4">Pectate lyase</fullName>
    </submittedName>
</protein>
<proteinExistence type="predicted"/>
<sequence length="347" mass="38597">MMNFSNPCKNRLIVYLRICSYHILFILLSSIDVQAQKVVMPVLAFPGAEGFGRYVTGGRNGKIIKVINLNDHGPGSFRAAIESSGSRIIVFEVSGIIALEKGIQLLNPNVTINGQTAPGEGITITNYPVSVNANNVIIRFLRFRMGDAKQVEADALGGFEHKDIIVDHCSMSWSTDECLSFYNNDNLTLQWCIIAESLRKSAHSKGAHGYGGIWGGRMASFHHNLMANHDSRNPRFGEREGTAYALTDLVDMRNNVFYNWGSNSAYGGEAMRINIVNNYYKPGPATKIKNRIFSIDKYMKNSASPIYNQWGKFYISGNVIAGEKQATADNWTFGVYNQFNSRYGEVS</sequence>
<keyword evidence="5" id="KW-1185">Reference proteome</keyword>
<organism evidence="4 5">
    <name type="scientific">Pedobacter rhizosphaerae</name>
    <dbReference type="NCBI Taxonomy" id="390241"/>
    <lineage>
        <taxon>Bacteria</taxon>
        <taxon>Pseudomonadati</taxon>
        <taxon>Bacteroidota</taxon>
        <taxon>Sphingobacteriia</taxon>
        <taxon>Sphingobacteriales</taxon>
        <taxon>Sphingobacteriaceae</taxon>
        <taxon>Pedobacter</taxon>
    </lineage>
</organism>
<reference evidence="4 5" key="1">
    <citation type="submission" date="2016-10" db="EMBL/GenBank/DDBJ databases">
        <authorList>
            <person name="de Groot N.N."/>
        </authorList>
    </citation>
    <scope>NUCLEOTIDE SEQUENCE [LARGE SCALE GENOMIC DNA]</scope>
    <source>
        <strain evidence="4 5">DSM 18610</strain>
    </source>
</reference>
<dbReference type="AlphaFoldDB" id="A0A1H9PRG5"/>
<keyword evidence="3" id="KW-1133">Transmembrane helix</keyword>
<keyword evidence="1" id="KW-0479">Metal-binding</keyword>
<dbReference type="PANTHER" id="PTHR42970:SF1">
    <property type="entry name" value="PECTATE LYASE C-RELATED"/>
    <property type="match status" value="1"/>
</dbReference>
<dbReference type="GO" id="GO:0016829">
    <property type="term" value="F:lyase activity"/>
    <property type="evidence" value="ECO:0007669"/>
    <property type="project" value="UniProtKB-KW"/>
</dbReference>
<keyword evidence="2" id="KW-0325">Glycoprotein</keyword>
<feature type="transmembrane region" description="Helical" evidence="3">
    <location>
        <begin position="12"/>
        <end position="31"/>
    </location>
</feature>
<dbReference type="RefSeq" id="WP_139180161.1">
    <property type="nucleotide sequence ID" value="NZ_FOGG01000010.1"/>
</dbReference>
<dbReference type="Proteomes" id="UP000199572">
    <property type="component" value="Unassembled WGS sequence"/>
</dbReference>
<dbReference type="EMBL" id="FOGG01000010">
    <property type="protein sequence ID" value="SER50163.1"/>
    <property type="molecule type" value="Genomic_DNA"/>
</dbReference>
<name>A0A1H9PRG5_9SPHI</name>
<dbReference type="STRING" id="390241.SAMN04488023_11056"/>
<dbReference type="GO" id="GO:0046872">
    <property type="term" value="F:metal ion binding"/>
    <property type="evidence" value="ECO:0007669"/>
    <property type="project" value="UniProtKB-KW"/>
</dbReference>